<dbReference type="EMBL" id="AKCV02000026">
    <property type="protein sequence ID" value="TMS56491.1"/>
    <property type="molecule type" value="Genomic_DNA"/>
</dbReference>
<organism evidence="1 2">
    <name type="scientific">Imbroritus primus</name>
    <dbReference type="NCBI Taxonomy" id="3058603"/>
    <lineage>
        <taxon>Bacteria</taxon>
        <taxon>Pseudomonadati</taxon>
        <taxon>Pseudomonadota</taxon>
        <taxon>Betaproteobacteria</taxon>
        <taxon>Burkholderiales</taxon>
        <taxon>Burkholderiaceae</taxon>
        <taxon>Imbroritus</taxon>
    </lineage>
</organism>
<dbReference type="Proteomes" id="UP000004277">
    <property type="component" value="Unassembled WGS sequence"/>
</dbReference>
<evidence type="ECO:0000313" key="1">
    <source>
        <dbReference type="EMBL" id="TMS56491.1"/>
    </source>
</evidence>
<comment type="caution">
    <text evidence="1">The sequence shown here is derived from an EMBL/GenBank/DDBJ whole genome shotgun (WGS) entry which is preliminary data.</text>
</comment>
<accession>A0ACD3SJW2</accession>
<name>A0ACD3SJW2_9BURK</name>
<keyword evidence="2" id="KW-1185">Reference proteome</keyword>
<proteinExistence type="predicted"/>
<sequence length="257" mass="27641">MVCKISDLRARMRANQRLIGLWCSLGSATAVEALSTIPYDWFLLDMEHSPNELGDIIDQMRVLDSSSVAPMVRPPCNDRVLIKRMLDAGVKNFLFPYVQSVEEAREIVRATRYPPAGVRGVSVAGRAAWHGTRPNYLQEAGDEIAIGIQIETLEAFGAIPGIAALPEVDMLFFGPADLSADMGMLGQADHPEVRAQIVRGIEQVRTHGKMAGVLAPNLEAAGVYAQAGAQFIGIGSDLGSLRAQAQNLLNAAGQFTA</sequence>
<gene>
    <name evidence="1" type="ORF">MW7_015480</name>
</gene>
<reference evidence="1" key="1">
    <citation type="submission" date="2019-05" db="EMBL/GenBank/DDBJ databases">
        <title>Revised genome assembly of Burkholderiaceae (previously Ralstonia) sp. PBA.</title>
        <authorList>
            <person name="Gan H.M."/>
        </authorList>
    </citation>
    <scope>NUCLEOTIDE SEQUENCE</scope>
    <source>
        <strain evidence="1">PBA</strain>
    </source>
</reference>
<protein>
    <submittedName>
        <fullName evidence="1">Uncharacterized protein</fullName>
    </submittedName>
</protein>
<evidence type="ECO:0000313" key="2">
    <source>
        <dbReference type="Proteomes" id="UP000004277"/>
    </source>
</evidence>